<reference evidence="1 2" key="1">
    <citation type="journal article" date="2021" name="BMC Genomics">
        <title>Datura genome reveals duplications of psychoactive alkaloid biosynthetic genes and high mutation rate following tissue culture.</title>
        <authorList>
            <person name="Rajewski A."/>
            <person name="Carter-House D."/>
            <person name="Stajich J."/>
            <person name="Litt A."/>
        </authorList>
    </citation>
    <scope>NUCLEOTIDE SEQUENCE [LARGE SCALE GENOMIC DNA]</scope>
    <source>
        <strain evidence="1">AR-01</strain>
    </source>
</reference>
<sequence>MENRSLDIWLHSKKRLNSASGSAPHLVLEWPKRLQIAIGAACNWAWRHLQKGKLIADALDEDIKETHYFDEICTVFKLGLFNTFPSSRPTMKKLCKSWIQCNSSPISSSGEHDVLPLLNNSRRERIEENDHTGCWNHDYKQKNKQRN</sequence>
<accession>A0ABS8UMV7</accession>
<comment type="caution">
    <text evidence="1">The sequence shown here is derived from an EMBL/GenBank/DDBJ whole genome shotgun (WGS) entry which is preliminary data.</text>
</comment>
<organism evidence="1 2">
    <name type="scientific">Datura stramonium</name>
    <name type="common">Jimsonweed</name>
    <name type="synonym">Common thornapple</name>
    <dbReference type="NCBI Taxonomy" id="4076"/>
    <lineage>
        <taxon>Eukaryota</taxon>
        <taxon>Viridiplantae</taxon>
        <taxon>Streptophyta</taxon>
        <taxon>Embryophyta</taxon>
        <taxon>Tracheophyta</taxon>
        <taxon>Spermatophyta</taxon>
        <taxon>Magnoliopsida</taxon>
        <taxon>eudicotyledons</taxon>
        <taxon>Gunneridae</taxon>
        <taxon>Pentapetalae</taxon>
        <taxon>asterids</taxon>
        <taxon>lamiids</taxon>
        <taxon>Solanales</taxon>
        <taxon>Solanaceae</taxon>
        <taxon>Solanoideae</taxon>
        <taxon>Datureae</taxon>
        <taxon>Datura</taxon>
    </lineage>
</organism>
<proteinExistence type="predicted"/>
<gene>
    <name evidence="1" type="ORF">HAX54_017431</name>
</gene>
<keyword evidence="2" id="KW-1185">Reference proteome</keyword>
<dbReference type="EMBL" id="JACEIK010002154">
    <property type="protein sequence ID" value="MCD9559472.1"/>
    <property type="molecule type" value="Genomic_DNA"/>
</dbReference>
<dbReference type="Proteomes" id="UP000823775">
    <property type="component" value="Unassembled WGS sequence"/>
</dbReference>
<protein>
    <submittedName>
        <fullName evidence="1">Uncharacterized protein</fullName>
    </submittedName>
</protein>
<name>A0ABS8UMV7_DATST</name>
<evidence type="ECO:0000313" key="1">
    <source>
        <dbReference type="EMBL" id="MCD9559472.1"/>
    </source>
</evidence>
<evidence type="ECO:0000313" key="2">
    <source>
        <dbReference type="Proteomes" id="UP000823775"/>
    </source>
</evidence>